<evidence type="ECO:0000313" key="4">
    <source>
        <dbReference type="Proteomes" id="UP000612055"/>
    </source>
</evidence>
<evidence type="ECO:0000256" key="1">
    <source>
        <dbReference type="ARBA" id="ARBA00004430"/>
    </source>
</evidence>
<dbReference type="GO" id="GO:0031146">
    <property type="term" value="P:SCF-dependent proteasomal ubiquitin-dependent protein catabolic process"/>
    <property type="evidence" value="ECO:0007669"/>
    <property type="project" value="TreeGrafter"/>
</dbReference>
<proteinExistence type="predicted"/>
<dbReference type="OrthoDB" id="535840at2759"/>
<comment type="subcellular location">
    <subcellularLocation>
        <location evidence="1">Cytoplasm</location>
        <location evidence="1">Cytoskeleton</location>
        <location evidence="1">Cilium axoneme</location>
    </subcellularLocation>
</comment>
<feature type="compositionally biased region" description="Gly residues" evidence="2">
    <location>
        <begin position="639"/>
        <end position="649"/>
    </location>
</feature>
<feature type="region of interest" description="Disordered" evidence="2">
    <location>
        <begin position="639"/>
        <end position="690"/>
    </location>
</feature>
<feature type="region of interest" description="Disordered" evidence="2">
    <location>
        <begin position="425"/>
        <end position="452"/>
    </location>
</feature>
<accession>A0A835XX58</accession>
<protein>
    <submittedName>
        <fullName evidence="3">Uncharacterized protein</fullName>
    </submittedName>
</protein>
<feature type="compositionally biased region" description="Acidic residues" evidence="2">
    <location>
        <begin position="664"/>
        <end position="675"/>
    </location>
</feature>
<dbReference type="Gene3D" id="3.80.10.10">
    <property type="entry name" value="Ribonuclease Inhibitor"/>
    <property type="match status" value="2"/>
</dbReference>
<sequence>MANEQQTDHGATEETKTLQLELHTNEAVWMQQIGHLKDWCGDTRAVRLGVPSRVPTQLAAESIRLLFLFNSLQSLELVLPTHSRIEQPTLVACAELLNLTSLRVTGGHIPFSGIDLSVLTSLRRLSELAVRPHSDEGMDGMDDDGLSGAARLTNLTSLSLRASESVTDEGVKALGALTGLTRLSLVPLGLCVTREGLAALAARLPRLARLDVGLHEARQVASVKGFISDDDARDTAAQASPPQLGLVLNSPEASASGFFSTLTLLLRPCLTSLRLATLEATDGAFLLALGTLTALTELKMGVSLPEGGRPFACGLGALSSLSRLETLEFAVTQDLALPLSVKLVSMLALSWPNLRSLSLSAMAKPEVVPEALGLLDNFRKLTSLSLFAPLDYNCDDEMEALVLPIVPRYLPRGLTALVLEAAELKEPDGPPSRTPSASEAHPPALAERHSAGHSLPPVLSRLTQLELNSCATNDDVFSAVLSGATGLRHLELTDVSGVSDESLGGLKGLTRLEHLVVRCATHVGAGPSPAALAATGSGPGPAGTKSGPGSARPSTDMGTGAPGSGLPRITHASLSVLRFASALRHLEWSLPEPLDAAALDKVALPIICGLNGLQHLSLDVAPELRTMSMPGYFRAGSMSGSGAGAGSAGGARRSGPGTGSVASEEGEGEDEEMEAAEGSAGGAGAAAAGAGLRQKRRRELTWRERLAKALPLCSVSERPGIVLYDLWNDRTVHIVGKE</sequence>
<name>A0A835XX58_9CHLO</name>
<gene>
    <name evidence="3" type="ORF">HYH03_008903</name>
</gene>
<evidence type="ECO:0000313" key="3">
    <source>
        <dbReference type="EMBL" id="KAG2492737.1"/>
    </source>
</evidence>
<dbReference type="GO" id="GO:0019005">
    <property type="term" value="C:SCF ubiquitin ligase complex"/>
    <property type="evidence" value="ECO:0007669"/>
    <property type="project" value="TreeGrafter"/>
</dbReference>
<feature type="region of interest" description="Disordered" evidence="2">
    <location>
        <begin position="530"/>
        <end position="565"/>
    </location>
</feature>
<reference evidence="3" key="1">
    <citation type="journal article" date="2020" name="bioRxiv">
        <title>Comparative genomics of Chlamydomonas.</title>
        <authorList>
            <person name="Craig R.J."/>
            <person name="Hasan A.R."/>
            <person name="Ness R.W."/>
            <person name="Keightley P.D."/>
        </authorList>
    </citation>
    <scope>NUCLEOTIDE SEQUENCE</scope>
    <source>
        <strain evidence="3">CCAP 11/70</strain>
    </source>
</reference>
<dbReference type="Proteomes" id="UP000612055">
    <property type="component" value="Unassembled WGS sequence"/>
</dbReference>
<organism evidence="3 4">
    <name type="scientific">Edaphochlamys debaryana</name>
    <dbReference type="NCBI Taxonomy" id="47281"/>
    <lineage>
        <taxon>Eukaryota</taxon>
        <taxon>Viridiplantae</taxon>
        <taxon>Chlorophyta</taxon>
        <taxon>core chlorophytes</taxon>
        <taxon>Chlorophyceae</taxon>
        <taxon>CS clade</taxon>
        <taxon>Chlamydomonadales</taxon>
        <taxon>Chlamydomonadales incertae sedis</taxon>
        <taxon>Edaphochlamys</taxon>
    </lineage>
</organism>
<feature type="compositionally biased region" description="Low complexity" evidence="2">
    <location>
        <begin position="530"/>
        <end position="551"/>
    </location>
</feature>
<keyword evidence="4" id="KW-1185">Reference proteome</keyword>
<dbReference type="PANTHER" id="PTHR13318:SF105">
    <property type="entry name" value="F-BOX_LRR-REPEAT PROTEIN 3"/>
    <property type="match status" value="1"/>
</dbReference>
<dbReference type="SUPFAM" id="SSF52047">
    <property type="entry name" value="RNI-like"/>
    <property type="match status" value="1"/>
</dbReference>
<dbReference type="InterPro" id="IPR032675">
    <property type="entry name" value="LRR_dom_sf"/>
</dbReference>
<comment type="caution">
    <text evidence="3">The sequence shown here is derived from an EMBL/GenBank/DDBJ whole genome shotgun (WGS) entry which is preliminary data.</text>
</comment>
<evidence type="ECO:0000256" key="2">
    <source>
        <dbReference type="SAM" id="MobiDB-lite"/>
    </source>
</evidence>
<feature type="compositionally biased region" description="Low complexity" evidence="2">
    <location>
        <begin position="650"/>
        <end position="663"/>
    </location>
</feature>
<dbReference type="EMBL" id="JAEHOE010000042">
    <property type="protein sequence ID" value="KAG2492737.1"/>
    <property type="molecule type" value="Genomic_DNA"/>
</dbReference>
<dbReference type="AlphaFoldDB" id="A0A835XX58"/>
<dbReference type="GO" id="GO:0005930">
    <property type="term" value="C:axoneme"/>
    <property type="evidence" value="ECO:0007669"/>
    <property type="project" value="UniProtKB-SubCell"/>
</dbReference>
<dbReference type="PANTHER" id="PTHR13318">
    <property type="entry name" value="PARTNER OF PAIRED, ISOFORM B-RELATED"/>
    <property type="match status" value="1"/>
</dbReference>